<dbReference type="EMBL" id="CP001812">
    <property type="protein sequence ID" value="ADL36328.1"/>
    <property type="molecule type" value="Genomic_DNA"/>
</dbReference>
<proteinExistence type="predicted"/>
<accession>E0S4J6</accession>
<dbReference type="Proteomes" id="UP000001299">
    <property type="component" value="Plasmid pCY360"/>
</dbReference>
<organism evidence="1 2">
    <name type="scientific">Butyrivibrio proteoclasticus (strain ATCC 51982 / DSM 14932 / B316)</name>
    <name type="common">Clostridium proteoclasticum</name>
    <dbReference type="NCBI Taxonomy" id="515622"/>
    <lineage>
        <taxon>Bacteria</taxon>
        <taxon>Bacillati</taxon>
        <taxon>Bacillota</taxon>
        <taxon>Clostridia</taxon>
        <taxon>Lachnospirales</taxon>
        <taxon>Lachnospiraceae</taxon>
        <taxon>Butyrivibrio</taxon>
    </lineage>
</organism>
<keyword evidence="2" id="KW-1185">Reference proteome</keyword>
<dbReference type="AlphaFoldDB" id="E0S4J6"/>
<name>E0S4J6_BUTPB</name>
<gene>
    <name evidence="1" type="ordered locus">bpr_II391</name>
</gene>
<evidence type="ECO:0000313" key="1">
    <source>
        <dbReference type="EMBL" id="ADL36328.1"/>
    </source>
</evidence>
<protein>
    <submittedName>
        <fullName evidence="1">Uncharacterized protein</fullName>
    </submittedName>
</protein>
<keyword evidence="1" id="KW-0614">Plasmid</keyword>
<reference evidence="1 2" key="1">
    <citation type="journal article" date="2010" name="PLoS ONE">
        <title>The glycobiome of the rumen bacterium Butyrivibrio proteoclasticus B316(T) highlights adaptation to a polysaccharide-rich environment.</title>
        <authorList>
            <person name="Kelly W.J."/>
            <person name="Leahy S.C."/>
            <person name="Altermann E."/>
            <person name="Yeoman C.J."/>
            <person name="Dunne J.C."/>
            <person name="Kong Z."/>
            <person name="Pacheco D.M."/>
            <person name="Li D."/>
            <person name="Noel S.J."/>
            <person name="Moon C.D."/>
            <person name="Cookson A.L."/>
            <person name="Attwood G.T."/>
        </authorList>
    </citation>
    <scope>NUCLEOTIDE SEQUENCE [LARGE SCALE GENOMIC DNA]</scope>
    <source>
        <strain evidence="2">ATCC 51982 / DSM 14932 / B316</strain>
        <plasmid evidence="2">Plasmid pCY360</plasmid>
    </source>
</reference>
<dbReference type="RefSeq" id="WP_013282977.1">
    <property type="nucleotide sequence ID" value="NC_014389.1"/>
</dbReference>
<geneLocation type="plasmid" evidence="1 2">
    <name>pCY360</name>
</geneLocation>
<evidence type="ECO:0000313" key="2">
    <source>
        <dbReference type="Proteomes" id="UP000001299"/>
    </source>
</evidence>
<dbReference type="KEGG" id="bpb:bpr_II391"/>
<dbReference type="HOGENOM" id="CLU_1892299_0_0_9"/>
<sequence>MIQVNYNNIQSVTPSDLLDYLHDTYDDCFSCKGSALTSSDLATMQGILGWCANVQAYLNPLICKMDIVCRSYPVSKAPDCDYQLALSKKTILTQYYKNIDNISKTVSRQCSLYQDQLQEMRYEQRADNIGRIAG</sequence>